<evidence type="ECO:0000256" key="1">
    <source>
        <dbReference type="SAM" id="MobiDB-lite"/>
    </source>
</evidence>
<dbReference type="SUPFAM" id="SSF56784">
    <property type="entry name" value="HAD-like"/>
    <property type="match status" value="1"/>
</dbReference>
<dbReference type="InterPro" id="IPR005194">
    <property type="entry name" value="Glyco_hydro_65_C"/>
</dbReference>
<dbReference type="PANTHER" id="PTHR11051">
    <property type="entry name" value="GLYCOSYL HYDROLASE-RELATED"/>
    <property type="match status" value="1"/>
</dbReference>
<reference evidence="4" key="1">
    <citation type="journal article" date="2012" name="Proc. Natl. Acad. Sci. U.S.A.">
        <title>Antigenic diversity is generated by distinct evolutionary mechanisms in African trypanosome species.</title>
        <authorList>
            <person name="Jackson A.P."/>
            <person name="Berry A."/>
            <person name="Aslett M."/>
            <person name="Allison H.C."/>
            <person name="Burton P."/>
            <person name="Vavrova-Anderson J."/>
            <person name="Brown R."/>
            <person name="Browne H."/>
            <person name="Corton N."/>
            <person name="Hauser H."/>
            <person name="Gamble J."/>
            <person name="Gilderthorp R."/>
            <person name="Marcello L."/>
            <person name="McQuillan J."/>
            <person name="Otto T.D."/>
            <person name="Quail M.A."/>
            <person name="Sanders M.J."/>
            <person name="van Tonder A."/>
            <person name="Ginger M.L."/>
            <person name="Field M.C."/>
            <person name="Barry J.D."/>
            <person name="Hertz-Fowler C."/>
            <person name="Berriman M."/>
        </authorList>
    </citation>
    <scope>NUCLEOTIDE SEQUENCE</scope>
    <source>
        <strain evidence="4">IL3000</strain>
    </source>
</reference>
<evidence type="ECO:0000259" key="2">
    <source>
        <dbReference type="Pfam" id="PF03632"/>
    </source>
</evidence>
<dbReference type="EMBL" id="HE575317">
    <property type="protein sequence ID" value="CCC90135.1"/>
    <property type="molecule type" value="Genomic_DNA"/>
</dbReference>
<evidence type="ECO:0000313" key="4">
    <source>
        <dbReference type="EMBL" id="CCC90135.1"/>
    </source>
</evidence>
<organism evidence="4">
    <name type="scientific">Trypanosoma congolense (strain IL3000)</name>
    <dbReference type="NCBI Taxonomy" id="1068625"/>
    <lineage>
        <taxon>Eukaryota</taxon>
        <taxon>Discoba</taxon>
        <taxon>Euglenozoa</taxon>
        <taxon>Kinetoplastea</taxon>
        <taxon>Metakinetoplastina</taxon>
        <taxon>Trypanosomatida</taxon>
        <taxon>Trypanosomatidae</taxon>
        <taxon>Trypanosoma</taxon>
        <taxon>Nannomonas</taxon>
    </lineage>
</organism>
<protein>
    <recommendedName>
        <fullName evidence="5">Glycosyl hydrolase</fullName>
    </recommendedName>
</protein>
<feature type="domain" description="Glycoside hydrolase family 65 central catalytic" evidence="2">
    <location>
        <begin position="440"/>
        <end position="759"/>
    </location>
</feature>
<sequence>MGFWPRSLLARDYEVPKRPNFLLEEWDIVQGTEAASFVSGAVPDGVMYGTNGCLGVRHLCESETVGYKTNVYMNCVYHSAPLVAFVDSEALPDEIQVGATLCEVTLDCFIDGESGTLREAPSQRLSMKDATYSSSSKDVMSGDGGLTFDSTYHHVVSLNELDLWCAEAVYTNFSLNPLCNDIDHASPNTCDTSTRIMEEDSCGSESASYSIVFIVTVTVSLDDWCLMGGDSMDKMLLESLSSGILVGTETQASCTVENSDNTYRIIPEQHVRNVSEEFYVPHRASTFLPATCMSESESEQQQSSRSMGGKGGGELRERIRFQKCFPFTITAEYVPRRVTLNFSARHHNGGLPVSRPFPTFIDIVAKQKAMLANFWNSFFIDMQEQDELTPNRMRLGLMFNAFRLHCVSYNLHNGLPQAGCSATGSNLLYDLQQYIYHGIYYILTSPRSALELIRSLYFMLPQARMNAQRLSLEQGAVYPRRTILGTECCHCNALNNARFHVNAEVGHMVHMYFSSVQEIDTVDRLWLLELMLETARVWPQVGEWVEGEGVFRLDNIAGPDEYNGNAAGNFYVHLSARLHLRNAFELYEEQLSIVGEEAVTRVLKNIKMSIEELENIKVISDQIVLCRDNHLGIFLVHDYFDTLKEWKEERPKHPLSMNYHPLAIYRHKVVDIPEVLLGMLLYPAEFERKDLQQNLAYYAPLCTYDSSESLAIVAAVEFRANGRFSRGMPLLRSLASLDLDNIIYTADEGLDFGAMSATWIAVVMGIGGVRITSRTLHVNPSFPAGLSVLSFTVHWRGSTLRTRVEKDCITYDLMEGDNIRFVHANTHRIHLHTGRSHCVARNCVVIPQCMSSNHGEFAGAIFLCETLFDDIMEMSFIAWSKTLESLYENYRALHHRHIPPLTAGEFVEKVIYQTEQSEIAFSGIHNVLLDRGIDLQLGSPDDAEIVETRYGLANAKVAELEELWSCSAPRINPSMRALLHDFTECKIPVAVVSYSRTLKTLMQYNPDVALCFLAAIDGEEAHDRHIKSRPHLDIFLRAAEKIHVDPKRCIVFLSHIDSKFKTSELAQLRTIFDVDDPFAAQVRPASTYEQPVPVPPGAANDDAVPLVMRLQRDQIPTSVEALETLFCAPAAAGGSPLSGVEGR</sequence>
<dbReference type="SUPFAM" id="SSF48208">
    <property type="entry name" value="Six-hairpin glycosidases"/>
    <property type="match status" value="1"/>
</dbReference>
<dbReference type="Pfam" id="PF03632">
    <property type="entry name" value="Glyco_hydro_65m"/>
    <property type="match status" value="1"/>
</dbReference>
<dbReference type="GO" id="GO:0004553">
    <property type="term" value="F:hydrolase activity, hydrolyzing O-glycosyl compounds"/>
    <property type="evidence" value="ECO:0007669"/>
    <property type="project" value="TreeGrafter"/>
</dbReference>
<dbReference type="InterPro" id="IPR036412">
    <property type="entry name" value="HAD-like_sf"/>
</dbReference>
<dbReference type="Gene3D" id="1.10.150.240">
    <property type="entry name" value="Putative phosphatase, domain 2"/>
    <property type="match status" value="1"/>
</dbReference>
<dbReference type="CDD" id="cd07505">
    <property type="entry name" value="HAD_BPGM-like"/>
    <property type="match status" value="1"/>
</dbReference>
<dbReference type="Gene3D" id="3.40.50.1000">
    <property type="entry name" value="HAD superfamily/HAD-like"/>
    <property type="match status" value="1"/>
</dbReference>
<dbReference type="InterPro" id="IPR023214">
    <property type="entry name" value="HAD_sf"/>
</dbReference>
<dbReference type="AlphaFoldDB" id="G0UL80"/>
<dbReference type="VEuPathDB" id="TriTrypDB:TcIL3000_4_2250"/>
<dbReference type="GO" id="GO:0005975">
    <property type="term" value="P:carbohydrate metabolic process"/>
    <property type="evidence" value="ECO:0007669"/>
    <property type="project" value="InterPro"/>
</dbReference>
<dbReference type="Gene3D" id="1.50.10.10">
    <property type="match status" value="1"/>
</dbReference>
<feature type="region of interest" description="Disordered" evidence="1">
    <location>
        <begin position="294"/>
        <end position="313"/>
    </location>
</feature>
<feature type="domain" description="Glycoside hydrolase family 65 C-terminal" evidence="3">
    <location>
        <begin position="770"/>
        <end position="825"/>
    </location>
</feature>
<name>G0UL80_TRYCI</name>
<dbReference type="InterPro" id="IPR012341">
    <property type="entry name" value="6hp_glycosidase-like_sf"/>
</dbReference>
<accession>G0UL80</accession>
<dbReference type="Pfam" id="PF03633">
    <property type="entry name" value="Glyco_hydro_65C"/>
    <property type="match status" value="1"/>
</dbReference>
<proteinExistence type="predicted"/>
<dbReference type="Gene3D" id="2.60.420.10">
    <property type="entry name" value="Maltose phosphorylase, domain 3"/>
    <property type="match status" value="1"/>
</dbReference>
<evidence type="ECO:0000259" key="3">
    <source>
        <dbReference type="Pfam" id="PF03633"/>
    </source>
</evidence>
<gene>
    <name evidence="4" type="ORF">TCIL3000_4_2250</name>
</gene>
<dbReference type="InterPro" id="IPR005195">
    <property type="entry name" value="Glyco_hydro_65_M"/>
</dbReference>
<evidence type="ECO:0008006" key="5">
    <source>
        <dbReference type="Google" id="ProtNLM"/>
    </source>
</evidence>
<dbReference type="InterPro" id="IPR008928">
    <property type="entry name" value="6-hairpin_glycosidase_sf"/>
</dbReference>
<dbReference type="PANTHER" id="PTHR11051:SF15">
    <property type="entry name" value="GLYCOSYL HYDROLASE"/>
    <property type="match status" value="1"/>
</dbReference>
<dbReference type="InterPro" id="IPR023198">
    <property type="entry name" value="PGP-like_dom2"/>
</dbReference>